<feature type="domain" description="Uracil-DNA glycosylase-like" evidence="12">
    <location>
        <begin position="28"/>
        <end position="182"/>
    </location>
</feature>
<keyword evidence="6" id="KW-0479">Metal-binding</keyword>
<dbReference type="SMART" id="SM00986">
    <property type="entry name" value="UDG"/>
    <property type="match status" value="1"/>
</dbReference>
<keyword evidence="9" id="KW-0408">Iron</keyword>
<evidence type="ECO:0000256" key="3">
    <source>
        <dbReference type="ARBA" id="ARBA00012030"/>
    </source>
</evidence>
<evidence type="ECO:0000313" key="14">
    <source>
        <dbReference type="Proteomes" id="UP000292580"/>
    </source>
</evidence>
<comment type="catalytic activity">
    <reaction evidence="1">
        <text>Hydrolyzes single-stranded DNA or mismatched double-stranded DNA and polynucleotides, releasing free uracil.</text>
        <dbReference type="EC" id="3.2.2.27"/>
    </reaction>
</comment>
<keyword evidence="11" id="KW-0234">DNA repair</keyword>
<keyword evidence="5" id="KW-0004">4Fe-4S</keyword>
<gene>
    <name evidence="13" type="ORF">CUJ86_09050</name>
</gene>
<dbReference type="SMART" id="SM00987">
    <property type="entry name" value="UreE_C"/>
    <property type="match status" value="1"/>
</dbReference>
<evidence type="ECO:0000259" key="12">
    <source>
        <dbReference type="SMART" id="SM00986"/>
    </source>
</evidence>
<dbReference type="OrthoDB" id="8612at2157"/>
<keyword evidence="14" id="KW-1185">Reference proteome</keyword>
<evidence type="ECO:0000256" key="11">
    <source>
        <dbReference type="ARBA" id="ARBA00023204"/>
    </source>
</evidence>
<sequence length="191" mass="21227">MHEVERLKTEILNCTHCPLSETRTHAVPGEGPKDAEIVFIGEAPGRQEDLQGRPFVGRAGRILDSMLDSAGISREEVFITNVVKCRPPENRDPQNEEIAACRPYLVEQISAIRPRFIVTLGRFAMRLVLEMFGVEAGSIGEMHGQVITVSQGGAVFTVIPMYHPAASIYNRQVRADLEDDFQTLGRLLRGE</sequence>
<dbReference type="Proteomes" id="UP000292580">
    <property type="component" value="Unassembled WGS sequence"/>
</dbReference>
<protein>
    <recommendedName>
        <fullName evidence="4">Type-4 uracil-DNA glycosylase</fullName>
        <ecNumber evidence="3">3.2.2.27</ecNumber>
    </recommendedName>
</protein>
<dbReference type="InterPro" id="IPR051536">
    <property type="entry name" value="UDG_Type-4/5"/>
</dbReference>
<evidence type="ECO:0000256" key="7">
    <source>
        <dbReference type="ARBA" id="ARBA00022763"/>
    </source>
</evidence>
<dbReference type="GO" id="GO:0051539">
    <property type="term" value="F:4 iron, 4 sulfur cluster binding"/>
    <property type="evidence" value="ECO:0007669"/>
    <property type="project" value="UniProtKB-KW"/>
</dbReference>
<dbReference type="PANTHER" id="PTHR33693">
    <property type="entry name" value="TYPE-5 URACIL-DNA GLYCOSYLASE"/>
    <property type="match status" value="1"/>
</dbReference>
<dbReference type="Pfam" id="PF03167">
    <property type="entry name" value="UDG"/>
    <property type="match status" value="1"/>
</dbReference>
<dbReference type="GO" id="GO:0004844">
    <property type="term" value="F:uracil DNA N-glycosylase activity"/>
    <property type="evidence" value="ECO:0007669"/>
    <property type="project" value="UniProtKB-EC"/>
</dbReference>
<dbReference type="NCBIfam" id="TIGR00758">
    <property type="entry name" value="UDG_fam4"/>
    <property type="match status" value="1"/>
</dbReference>
<dbReference type="InterPro" id="IPR005273">
    <property type="entry name" value="Ura-DNA_glyco_family4"/>
</dbReference>
<comment type="caution">
    <text evidence="13">The sequence shown here is derived from an EMBL/GenBank/DDBJ whole genome shotgun (WGS) entry which is preliminary data.</text>
</comment>
<dbReference type="Gene3D" id="3.40.470.10">
    <property type="entry name" value="Uracil-DNA glycosylase-like domain"/>
    <property type="match status" value="1"/>
</dbReference>
<keyword evidence="7" id="KW-0227">DNA damage</keyword>
<evidence type="ECO:0000256" key="9">
    <source>
        <dbReference type="ARBA" id="ARBA00023004"/>
    </source>
</evidence>
<proteinExistence type="inferred from homology"/>
<dbReference type="InterPro" id="IPR005122">
    <property type="entry name" value="Uracil-DNA_glycosylase-like"/>
</dbReference>
<keyword evidence="10" id="KW-0411">Iron-sulfur</keyword>
<reference evidence="13 14" key="1">
    <citation type="submission" date="2017-11" db="EMBL/GenBank/DDBJ databases">
        <title>Isolation and Characterization of Methanofollis Species from Methane Seep Offshore SW Taiwan.</title>
        <authorList>
            <person name="Teng N.-H."/>
            <person name="Lai M.-C."/>
            <person name="Chen S.-C."/>
        </authorList>
    </citation>
    <scope>NUCLEOTIDE SEQUENCE [LARGE SCALE GENOMIC DNA]</scope>
    <source>
        <strain evidence="13 14">FWC-SCC2</strain>
    </source>
</reference>
<evidence type="ECO:0000256" key="10">
    <source>
        <dbReference type="ARBA" id="ARBA00023014"/>
    </source>
</evidence>
<dbReference type="EMBL" id="PGCL01000003">
    <property type="protein sequence ID" value="TAJ44165.1"/>
    <property type="molecule type" value="Genomic_DNA"/>
</dbReference>
<dbReference type="InterPro" id="IPR036895">
    <property type="entry name" value="Uracil-DNA_glycosylase-like_sf"/>
</dbReference>
<dbReference type="NCBIfam" id="NF040953">
    <property type="entry name" value="Arch_udg"/>
    <property type="match status" value="1"/>
</dbReference>
<dbReference type="RefSeq" id="WP_130647233.1">
    <property type="nucleotide sequence ID" value="NZ_PGCL01000003.1"/>
</dbReference>
<organism evidence="13 14">
    <name type="scientific">Methanofollis fontis</name>
    <dbReference type="NCBI Taxonomy" id="2052832"/>
    <lineage>
        <taxon>Archaea</taxon>
        <taxon>Methanobacteriati</taxon>
        <taxon>Methanobacteriota</taxon>
        <taxon>Stenosarchaea group</taxon>
        <taxon>Methanomicrobia</taxon>
        <taxon>Methanomicrobiales</taxon>
        <taxon>Methanomicrobiaceae</taxon>
        <taxon>Methanofollis</taxon>
    </lineage>
</organism>
<evidence type="ECO:0000256" key="5">
    <source>
        <dbReference type="ARBA" id="ARBA00022485"/>
    </source>
</evidence>
<dbReference type="GO" id="GO:0006281">
    <property type="term" value="P:DNA repair"/>
    <property type="evidence" value="ECO:0007669"/>
    <property type="project" value="UniProtKB-KW"/>
</dbReference>
<keyword evidence="8" id="KW-0378">Hydrolase</keyword>
<dbReference type="PANTHER" id="PTHR33693:SF1">
    <property type="entry name" value="TYPE-4 URACIL-DNA GLYCOSYLASE"/>
    <property type="match status" value="1"/>
</dbReference>
<dbReference type="EC" id="3.2.2.27" evidence="3"/>
<evidence type="ECO:0000256" key="8">
    <source>
        <dbReference type="ARBA" id="ARBA00022801"/>
    </source>
</evidence>
<evidence type="ECO:0000256" key="1">
    <source>
        <dbReference type="ARBA" id="ARBA00001400"/>
    </source>
</evidence>
<dbReference type="CDD" id="cd10030">
    <property type="entry name" value="UDG-F4_TTUDGA_SPO1dp_like"/>
    <property type="match status" value="1"/>
</dbReference>
<accession>A0A483CST2</accession>
<dbReference type="InterPro" id="IPR053423">
    <property type="entry name" value="Type-4_UDG"/>
</dbReference>
<comment type="similarity">
    <text evidence="2">Belongs to the uracil-DNA glycosylase (UDG) superfamily. Type 4 (UDGa) family.</text>
</comment>
<evidence type="ECO:0000313" key="13">
    <source>
        <dbReference type="EMBL" id="TAJ44165.1"/>
    </source>
</evidence>
<dbReference type="SUPFAM" id="SSF52141">
    <property type="entry name" value="Uracil-DNA glycosylase-like"/>
    <property type="match status" value="1"/>
</dbReference>
<evidence type="ECO:0000256" key="2">
    <source>
        <dbReference type="ARBA" id="ARBA00006521"/>
    </source>
</evidence>
<evidence type="ECO:0000256" key="6">
    <source>
        <dbReference type="ARBA" id="ARBA00022723"/>
    </source>
</evidence>
<dbReference type="GO" id="GO:0046872">
    <property type="term" value="F:metal ion binding"/>
    <property type="evidence" value="ECO:0007669"/>
    <property type="project" value="UniProtKB-KW"/>
</dbReference>
<evidence type="ECO:0000256" key="4">
    <source>
        <dbReference type="ARBA" id="ARBA00019403"/>
    </source>
</evidence>
<name>A0A483CST2_9EURY</name>
<dbReference type="AlphaFoldDB" id="A0A483CST2"/>